<feature type="compositionally biased region" description="Basic and acidic residues" evidence="1">
    <location>
        <begin position="978"/>
        <end position="987"/>
    </location>
</feature>
<feature type="compositionally biased region" description="Low complexity" evidence="1">
    <location>
        <begin position="203"/>
        <end position="216"/>
    </location>
</feature>
<feature type="region of interest" description="Disordered" evidence="1">
    <location>
        <begin position="48"/>
        <end position="146"/>
    </location>
</feature>
<name>G2R442_THETT</name>
<dbReference type="OrthoDB" id="5423926at2759"/>
<feature type="compositionally biased region" description="Basic and acidic residues" evidence="1">
    <location>
        <begin position="535"/>
        <end position="548"/>
    </location>
</feature>
<feature type="compositionally biased region" description="Gly residues" evidence="1">
    <location>
        <begin position="1309"/>
        <end position="1323"/>
    </location>
</feature>
<feature type="region of interest" description="Disordered" evidence="1">
    <location>
        <begin position="1592"/>
        <end position="1629"/>
    </location>
</feature>
<feature type="region of interest" description="Disordered" evidence="1">
    <location>
        <begin position="198"/>
        <end position="297"/>
    </location>
</feature>
<dbReference type="Proteomes" id="UP000008181">
    <property type="component" value="Chromosome 2"/>
</dbReference>
<organism evidence="2 3">
    <name type="scientific">Thermothielavioides terrestris (strain ATCC 38088 / NRRL 8126)</name>
    <name type="common">Thielavia terrestris</name>
    <dbReference type="NCBI Taxonomy" id="578455"/>
    <lineage>
        <taxon>Eukaryota</taxon>
        <taxon>Fungi</taxon>
        <taxon>Dikarya</taxon>
        <taxon>Ascomycota</taxon>
        <taxon>Pezizomycotina</taxon>
        <taxon>Sordariomycetes</taxon>
        <taxon>Sordariomycetidae</taxon>
        <taxon>Sordariales</taxon>
        <taxon>Chaetomiaceae</taxon>
        <taxon>Thermothielavioides</taxon>
        <taxon>Thermothielavioides terrestris</taxon>
    </lineage>
</organism>
<dbReference type="GeneID" id="11518633"/>
<feature type="compositionally biased region" description="Low complexity" evidence="1">
    <location>
        <begin position="111"/>
        <end position="125"/>
    </location>
</feature>
<feature type="compositionally biased region" description="Low complexity" evidence="1">
    <location>
        <begin position="786"/>
        <end position="797"/>
    </location>
</feature>
<feature type="compositionally biased region" description="Polar residues" evidence="1">
    <location>
        <begin position="228"/>
        <end position="239"/>
    </location>
</feature>
<feature type="region of interest" description="Disordered" evidence="1">
    <location>
        <begin position="1"/>
        <end position="21"/>
    </location>
</feature>
<feature type="compositionally biased region" description="Basic and acidic residues" evidence="1">
    <location>
        <begin position="835"/>
        <end position="851"/>
    </location>
</feature>
<feature type="compositionally biased region" description="Basic and acidic residues" evidence="1">
    <location>
        <begin position="476"/>
        <end position="485"/>
    </location>
</feature>
<accession>G2R442</accession>
<feature type="region of interest" description="Disordered" evidence="1">
    <location>
        <begin position="1449"/>
        <end position="1544"/>
    </location>
</feature>
<feature type="compositionally biased region" description="Polar residues" evidence="1">
    <location>
        <begin position="73"/>
        <end position="84"/>
    </location>
</feature>
<dbReference type="eggNOG" id="ENOG502QRPA">
    <property type="taxonomic scope" value="Eukaryota"/>
</dbReference>
<feature type="compositionally biased region" description="Basic and acidic residues" evidence="1">
    <location>
        <begin position="753"/>
        <end position="764"/>
    </location>
</feature>
<evidence type="ECO:0000313" key="2">
    <source>
        <dbReference type="EMBL" id="AEO65184.1"/>
    </source>
</evidence>
<evidence type="ECO:0000313" key="3">
    <source>
        <dbReference type="Proteomes" id="UP000008181"/>
    </source>
</evidence>
<dbReference type="EMBL" id="CP003010">
    <property type="protein sequence ID" value="AEO65184.1"/>
    <property type="molecule type" value="Genomic_DNA"/>
</dbReference>
<proteinExistence type="predicted"/>
<feature type="region of interest" description="Disordered" evidence="1">
    <location>
        <begin position="330"/>
        <end position="1025"/>
    </location>
</feature>
<feature type="compositionally biased region" description="Pro residues" evidence="1">
    <location>
        <begin position="1360"/>
        <end position="1372"/>
    </location>
</feature>
<feature type="compositionally biased region" description="Basic and acidic residues" evidence="1">
    <location>
        <begin position="419"/>
        <end position="432"/>
    </location>
</feature>
<feature type="compositionally biased region" description="Low complexity" evidence="1">
    <location>
        <begin position="48"/>
        <end position="58"/>
    </location>
</feature>
<sequence>MLTSPCRSLQPQPLTAATANPNAATAAAAVFKRHESNASLPAAAAAAALRARPTTPTRVADVQTKRTLRRSLSVASSGTASQPGPDQPALRRRGSSGSMAERTFRTPSPHRPSSSSGSGAPRSQPFADEMPPVPALPRDVGASSALRGGGIAQQDSQLRRANSVTVGSTPLRLASQKLASGEGPSWFGAAKLGDLGSVRRTDPAMASPPSSPLQLSARDEDPPEGQRPGSQASSINFSYPTRARLGSPNVAQQPKPSTVSPTSAHTNQPRPSTEDRQTAQAPRVRQQPKEQMRTQSVTSYAADQILVYDPNSRRMVPQADLLAVEQAVRNASQQRTGSKKKVRAPQGVGSHLAAGTMSRTKSEASHTAPPAKTQPPRPVAPVQLERRDQPPPAADAVPARNTRADVEEPAVKMVISSPRIEEKRLEQQHEQNAKASLRISTPGVPTSVPAAPVAARLAVRRQPSVVQEEPEPQDSEGERKAERVVSDASDAVPARQRMRRAALPENQPPAAPQQQATLPSSGFPESRATNLADQGPKEDFPDVSENRQSKPGAVALVSRERTHSSSPPRQAHFGPVQDNLTVKHSPPPRSISPRKSAMKHTSPPRGPSPSGDTSETSGSVSQDPPVSRKKSVRVSFEDGSTAGVGNESAKRTDSPSTGSPQPTHRHSWLSHLGRPHVDLPPLEVDEVMKPRPALPSFGSVRDRKPRDTSLDQTERPLVRPKADTRHSWQALPSAPLGASNDHAIGAVLSREQQVSREKHGHAEHTSTPGEPLPPVVTSVEGPAYFSDSSDSSSIISSEFEHPEVVLPTTAPGPPPEAKGGLQSAPPVNGAAASTGRDDLPSHEVKVQDKTAEPQIPTISVSQATPLGGENKSLGQSFMDVPGGFPEDESDQSAASAARKAQGPTVVQPAEATLPDSNSAQTIVHTGQHSTAQDETDSESSIYSDAYEDLSDIEGDGFQSLDAVVEGPLQASPLQQNQPRRDLPEHSLPETSSLQPKQEAPALHTEISSATTAVETSPAETPQDEWERAKAYLKSLTAEKRAQLAREAMEEAGIEADMDEVEREFKVKKKKSVERRNSERKALALHMAQQMMAQQEKETATNPDRSYMIQPGEGLAGAGLDIPPMRKTMRGEAEQPTSLPAVERPRLRKSMRTSGPADGSQELRATTANRAAAKRQVSSPPVTGDPTETAGHRRSVTQVEPAAAVARPLQSTIQRRGSTGSESSFKRARPARAQGFGFRHSLRPTSPPSPRSDDNRSSKRFSLRTLSPARSSLASTSAPAPAPMRTTLRGQPPAKKSPTGIRMPSFSLSYGGGKKSSSGAGPGGSRFTSRLADSSDEDDGGFSSRFHSRFADDSSDDEPARPLPLPLPKPAAPAAPAGLPHALRKESSIASTALPEELESSDDTRDAATSLAVHPDNQGKPLLAPAANSTVTTATTTAKTDLSLRRIRSGRGTLLPTTTTTTAAAPASSLSQPATAATTAAENATTAATAGPSRRRNSLLLSVLRPRRGRQGQGGGAIARPEVSESAARRDTPLERSVGQLERIRSRGARRSLGAGAGVGAALGAGAAAATAADGDEDGEDGDNGEEGVGQGVVAVQQQRSPRLRLQKRGSRSAAVGGVNATSGSGTAAGRVSGAVVPLTQPQPRSSGLDHSGDAGLLVQQLHLTRSATSEKNLGTRTLSSGGDGGSGGGFLHLRPQPPPRVSSLGGGTADLTSVDGSVAGASSTTRKKRFGALRRMFKIED</sequence>
<feature type="compositionally biased region" description="Low complexity" evidence="1">
    <location>
        <begin position="1423"/>
        <end position="1433"/>
    </location>
</feature>
<feature type="compositionally biased region" description="Gly residues" evidence="1">
    <location>
        <begin position="1681"/>
        <end position="1690"/>
    </location>
</feature>
<feature type="region of interest" description="Disordered" evidence="1">
    <location>
        <begin position="1088"/>
        <end position="1433"/>
    </location>
</feature>
<feature type="compositionally biased region" description="Polar residues" evidence="1">
    <location>
        <begin position="1208"/>
        <end position="1222"/>
    </location>
</feature>
<feature type="compositionally biased region" description="Acidic residues" evidence="1">
    <location>
        <begin position="945"/>
        <end position="954"/>
    </location>
</feature>
<reference evidence="2 3" key="1">
    <citation type="journal article" date="2011" name="Nat. Biotechnol.">
        <title>Comparative genomic analysis of the thermophilic biomass-degrading fungi Myceliophthora thermophila and Thielavia terrestris.</title>
        <authorList>
            <person name="Berka R.M."/>
            <person name="Grigoriev I.V."/>
            <person name="Otillar R."/>
            <person name="Salamov A."/>
            <person name="Grimwood J."/>
            <person name="Reid I."/>
            <person name="Ishmael N."/>
            <person name="John T."/>
            <person name="Darmond C."/>
            <person name="Moisan M.-C."/>
            <person name="Henrissat B."/>
            <person name="Coutinho P.M."/>
            <person name="Lombard V."/>
            <person name="Natvig D.O."/>
            <person name="Lindquist E."/>
            <person name="Schmutz J."/>
            <person name="Lucas S."/>
            <person name="Harris P."/>
            <person name="Powlowski J."/>
            <person name="Bellemare A."/>
            <person name="Taylor D."/>
            <person name="Butler G."/>
            <person name="de Vries R.P."/>
            <person name="Allijn I.E."/>
            <person name="van den Brink J."/>
            <person name="Ushinsky S."/>
            <person name="Storms R."/>
            <person name="Powell A.J."/>
            <person name="Paulsen I.T."/>
            <person name="Elbourne L.D.H."/>
            <person name="Baker S.E."/>
            <person name="Magnuson J."/>
            <person name="LaBoissiere S."/>
            <person name="Clutterbuck A.J."/>
            <person name="Martinez D."/>
            <person name="Wogulis M."/>
            <person name="de Leon A.L."/>
            <person name="Rey M.W."/>
            <person name="Tsang A."/>
        </authorList>
    </citation>
    <scope>NUCLEOTIDE SEQUENCE [LARGE SCALE GENOMIC DNA]</scope>
    <source>
        <strain evidence="3">ATCC 38088 / NRRL 8126</strain>
    </source>
</reference>
<gene>
    <name evidence="2" type="ORF">THITE_2111934</name>
</gene>
<feature type="compositionally biased region" description="Basic residues" evidence="1">
    <location>
        <begin position="1601"/>
        <end position="1610"/>
    </location>
</feature>
<dbReference type="STRING" id="578455.G2R442"/>
<dbReference type="RefSeq" id="XP_003651520.1">
    <property type="nucleotide sequence ID" value="XM_003651472.1"/>
</dbReference>
<feature type="compositionally biased region" description="Polar residues" evidence="1">
    <location>
        <begin position="610"/>
        <end position="624"/>
    </location>
</feature>
<feature type="compositionally biased region" description="Basic and acidic residues" evidence="1">
    <location>
        <begin position="700"/>
        <end position="726"/>
    </location>
</feature>
<dbReference type="HOGENOM" id="CLU_002643_0_0_1"/>
<feature type="compositionally biased region" description="Polar residues" evidence="1">
    <location>
        <begin position="1"/>
        <end position="13"/>
    </location>
</feature>
<feature type="compositionally biased region" description="Polar residues" evidence="1">
    <location>
        <begin position="1005"/>
        <end position="1019"/>
    </location>
</feature>
<feature type="compositionally biased region" description="Polar residues" evidence="1">
    <location>
        <begin position="249"/>
        <end position="271"/>
    </location>
</feature>
<feature type="compositionally biased region" description="Polar residues" evidence="1">
    <location>
        <begin position="1667"/>
        <end position="1678"/>
    </location>
</feature>
<protein>
    <submittedName>
        <fullName evidence="2">Uncharacterized protein</fullName>
    </submittedName>
</protein>
<feature type="compositionally biased region" description="Polar residues" evidence="1">
    <location>
        <begin position="914"/>
        <end position="942"/>
    </location>
</feature>
<feature type="compositionally biased region" description="Low complexity" evidence="1">
    <location>
        <begin position="442"/>
        <end position="463"/>
    </location>
</feature>
<evidence type="ECO:0000256" key="1">
    <source>
        <dbReference type="SAM" id="MobiDB-lite"/>
    </source>
</evidence>
<keyword evidence="3" id="KW-1185">Reference proteome</keyword>
<feature type="compositionally biased region" description="Low complexity" evidence="1">
    <location>
        <begin position="1262"/>
        <end position="1286"/>
    </location>
</feature>
<dbReference type="KEGG" id="ttt:THITE_2111934"/>
<feature type="compositionally biased region" description="Low complexity" evidence="1">
    <location>
        <begin position="1452"/>
        <end position="1489"/>
    </location>
</feature>
<feature type="compositionally biased region" description="Polar residues" evidence="1">
    <location>
        <begin position="1710"/>
        <end position="1724"/>
    </location>
</feature>
<feature type="region of interest" description="Disordered" evidence="1">
    <location>
        <begin position="1667"/>
        <end position="1725"/>
    </location>
</feature>